<dbReference type="InterPro" id="IPR037018">
    <property type="entry name" value="GH65_N"/>
</dbReference>
<sequence length="768" mass="84926">MAGFGNFTENGSEFVFTGTQTPRPMLNYIWNPRILSGINHFGGGDGAYGSRSAAYIDPEGRGRSSLFRGGNRYFYIRDGETGEFWNPGWYPVKRTLDRYSCTHGLGYSRLEGAYGGISASARVFVNAEDPVEIWTVTLTNESPREREIKVYSFVEFSLEGYARYSEYNSYVYCDYLAEDDIIVAHNHTQERPHEWFDGFAAASVKPTGYETGKRAFLGNYGDTGSPQSVVRGACSNSLAACEDMVGVLEHTFTLKPGEEVTYHTLWGAADGNETARELTRKLLAPGRIEADFARLLAEKTAMTEDIAVQTPLDKVNHITNMWVKQQVLLCAEAGRATGKGFRDQLQDAWAVSAFLPGLAKEKIKETLKYQYKDGKCVRGWLPLDPHIYSDGPVWIAPTVNAYLKETGDYSFLQEQVPYLDEGAGTVWEHMLTAVRYSSGDLGEHSLVLAHDGDWNDSLNGIGTGGKGESVWTSIALYHALNETAELAREVIRDEGLAQELLELAARIKDAVNANGWDGEWYLAAYNDLGDKVGSHTEQEGSIYLNSQTWAVMSGLAEGERAGQCLLAVDSKLDSPYGPLTLSPPYTEYNASIGRLTGFVPGIWENGTPYCHGGTFKIVADCVAGRGNEAFDTYSKILPDSAVNPSDHSGCEPYAFTNMYFGPANPRAGETAFAWVTGTAGWMFRAVTQYMLGFYPGYADIKIRPCIPEDWEECSMKRVYRGDTYLLTIRNKNRKQCGLERLTVDGKEIAGDVFPIFGDGLTHTVEVDM</sequence>
<keyword evidence="6" id="KW-1185">Reference proteome</keyword>
<evidence type="ECO:0008006" key="7">
    <source>
        <dbReference type="Google" id="ProtNLM"/>
    </source>
</evidence>
<dbReference type="SUPFAM" id="SSF74650">
    <property type="entry name" value="Galactose mutarotase-like"/>
    <property type="match status" value="1"/>
</dbReference>
<dbReference type="RefSeq" id="WP_171719841.1">
    <property type="nucleotide sequence ID" value="NZ_WHOB01000080.1"/>
</dbReference>
<keyword evidence="1" id="KW-0328">Glycosyltransferase</keyword>
<reference evidence="5 6" key="1">
    <citation type="submission" date="2019-10" db="EMBL/GenBank/DDBJ databases">
        <title>Description of Paenibacillus terricola sp. nov.</title>
        <authorList>
            <person name="Carlier A."/>
            <person name="Qi S."/>
        </authorList>
    </citation>
    <scope>NUCLEOTIDE SEQUENCE [LARGE SCALE GENOMIC DNA]</scope>
    <source>
        <strain evidence="5 6">LMG 31459</strain>
    </source>
</reference>
<evidence type="ECO:0000256" key="1">
    <source>
        <dbReference type="ARBA" id="ARBA00022676"/>
    </source>
</evidence>
<dbReference type="InterPro" id="IPR052047">
    <property type="entry name" value="GH94_Enzymes"/>
</dbReference>
<protein>
    <recommendedName>
        <fullName evidence="7">Glycosyl transferase</fullName>
    </recommendedName>
</protein>
<evidence type="ECO:0000259" key="4">
    <source>
        <dbReference type="Pfam" id="PF17167"/>
    </source>
</evidence>
<dbReference type="Pfam" id="PF06165">
    <property type="entry name" value="GH94_b-supersand"/>
    <property type="match status" value="1"/>
</dbReference>
<evidence type="ECO:0000313" key="6">
    <source>
        <dbReference type="Proteomes" id="UP000596857"/>
    </source>
</evidence>
<dbReference type="EMBL" id="WHOB01000080">
    <property type="protein sequence ID" value="NOU82505.1"/>
    <property type="molecule type" value="Genomic_DNA"/>
</dbReference>
<dbReference type="InterPro" id="IPR012341">
    <property type="entry name" value="6hp_glycosidase-like_sf"/>
</dbReference>
<dbReference type="InterPro" id="IPR010383">
    <property type="entry name" value="Glyco_hydrolase_94_b-supersand"/>
</dbReference>
<evidence type="ECO:0000313" key="5">
    <source>
        <dbReference type="EMBL" id="NOU82505.1"/>
    </source>
</evidence>
<feature type="domain" description="Glycosyl hydrolase 94 supersandwich" evidence="3">
    <location>
        <begin position="14"/>
        <end position="282"/>
    </location>
</feature>
<keyword evidence="2" id="KW-0808">Transferase</keyword>
<name>A0ABX1YRX1_9BACL</name>
<dbReference type="InterPro" id="IPR011013">
    <property type="entry name" value="Gal_mutarotase_sf_dom"/>
</dbReference>
<evidence type="ECO:0000256" key="2">
    <source>
        <dbReference type="ARBA" id="ARBA00022679"/>
    </source>
</evidence>
<evidence type="ECO:0000259" key="3">
    <source>
        <dbReference type="Pfam" id="PF06165"/>
    </source>
</evidence>
<dbReference type="PANTHER" id="PTHR37469:SF2">
    <property type="entry name" value="CELLOBIONIC ACID PHOSPHORYLASE"/>
    <property type="match status" value="1"/>
</dbReference>
<dbReference type="InterPro" id="IPR033432">
    <property type="entry name" value="GH94_catalytic"/>
</dbReference>
<proteinExistence type="predicted"/>
<dbReference type="Pfam" id="PF17167">
    <property type="entry name" value="Glyco_hydro_94"/>
    <property type="match status" value="1"/>
</dbReference>
<dbReference type="Gene3D" id="2.60.420.10">
    <property type="entry name" value="Maltose phosphorylase, domain 3"/>
    <property type="match status" value="1"/>
</dbReference>
<dbReference type="Proteomes" id="UP000596857">
    <property type="component" value="Unassembled WGS sequence"/>
</dbReference>
<dbReference type="SUPFAM" id="SSF48208">
    <property type="entry name" value="Six-hairpin glycosidases"/>
    <property type="match status" value="1"/>
</dbReference>
<feature type="domain" description="Glycosyl hydrolase 94 catalytic" evidence="4">
    <location>
        <begin position="303"/>
        <end position="692"/>
    </location>
</feature>
<dbReference type="PANTHER" id="PTHR37469">
    <property type="entry name" value="CELLOBIONIC ACID PHOSPHORYLASE-RELATED"/>
    <property type="match status" value="1"/>
</dbReference>
<accession>A0ABX1YRX1</accession>
<comment type="caution">
    <text evidence="5">The sequence shown here is derived from an EMBL/GenBank/DDBJ whole genome shotgun (WGS) entry which is preliminary data.</text>
</comment>
<dbReference type="Gene3D" id="1.50.10.10">
    <property type="match status" value="1"/>
</dbReference>
<gene>
    <name evidence="5" type="ORF">GC101_26935</name>
</gene>
<dbReference type="InterPro" id="IPR008928">
    <property type="entry name" value="6-hairpin_glycosidase_sf"/>
</dbReference>
<dbReference type="Gene3D" id="2.70.98.40">
    <property type="entry name" value="Glycoside hydrolase, family 65, N-terminal domain"/>
    <property type="match status" value="1"/>
</dbReference>
<organism evidence="5 6">
    <name type="scientific">Paenibacillus phytohabitans</name>
    <dbReference type="NCBI Taxonomy" id="2654978"/>
    <lineage>
        <taxon>Bacteria</taxon>
        <taxon>Bacillati</taxon>
        <taxon>Bacillota</taxon>
        <taxon>Bacilli</taxon>
        <taxon>Bacillales</taxon>
        <taxon>Paenibacillaceae</taxon>
        <taxon>Paenibacillus</taxon>
    </lineage>
</organism>